<keyword evidence="3 6" id="KW-0812">Transmembrane</keyword>
<evidence type="ECO:0000259" key="7">
    <source>
        <dbReference type="Pfam" id="PF02687"/>
    </source>
</evidence>
<feature type="transmembrane region" description="Helical" evidence="6">
    <location>
        <begin position="349"/>
        <end position="370"/>
    </location>
</feature>
<sequence length="501" mass="56108">MKFWQRALKSVTRRKGRSFILFLVIFILGNVIAGAVAIQQSTENVEKETKKQMGSQATVDMDYEKLEKEQQKNPEKFEGDEWAKPPSMKELEAIGKLSYVRYYDMSIPGYIGTNKFKAYSPEEGSVSYGGAYKYGFNIKGVNRKEVVDLEEGIIKLESGETFTDKAIKDGENTVLISREVAEANNLSVGDQVALDVSEQAYSEEPMEEESEEPATPEVLTFDFPVKVGGIFSVVKKEKTEKSKDEDNGEAEWRAMEQINTIYMPNELVKALNKEQSQKFWNMSEEDLALQESQEYYQVTYVLKSIDDVEAFREEANALISNEYYQVFASTDQYDQIAGGMKKLGTISKYVVIIAALATILIISLVVLLFLRDRKHELGIYLSLGESRTEIIGQIIVELLLTSIIALVLSLITGNLLGGAVSNSLLQTDWLNNSSDMMGGYMGGYSLNTPSVSYEDIQSAYKVTFSAGYIISYLLLGLGTVLLSAILPLLYILRLNPKKIMM</sequence>
<proteinExistence type="predicted"/>
<dbReference type="PANTHER" id="PTHR30572:SF9">
    <property type="entry name" value="ABC TRANSPORTER PERMEASE PROTEIN"/>
    <property type="match status" value="1"/>
</dbReference>
<dbReference type="PANTHER" id="PTHR30572">
    <property type="entry name" value="MEMBRANE COMPONENT OF TRANSPORTER-RELATED"/>
    <property type="match status" value="1"/>
</dbReference>
<organism evidence="8 9">
    <name type="scientific">Candidatus Enterococcus lowellii</name>
    <dbReference type="NCBI Taxonomy" id="2230877"/>
    <lineage>
        <taxon>Bacteria</taxon>
        <taxon>Bacillati</taxon>
        <taxon>Bacillota</taxon>
        <taxon>Bacilli</taxon>
        <taxon>Lactobacillales</taxon>
        <taxon>Enterococcaceae</taxon>
        <taxon>Enterococcus</taxon>
    </lineage>
</organism>
<evidence type="ECO:0000256" key="2">
    <source>
        <dbReference type="ARBA" id="ARBA00022475"/>
    </source>
</evidence>
<evidence type="ECO:0000256" key="1">
    <source>
        <dbReference type="ARBA" id="ARBA00004651"/>
    </source>
</evidence>
<evidence type="ECO:0000313" key="9">
    <source>
        <dbReference type="Proteomes" id="UP000664701"/>
    </source>
</evidence>
<keyword evidence="9" id="KW-1185">Reference proteome</keyword>
<dbReference type="EMBL" id="CP147251">
    <property type="protein sequence ID" value="WYJ75430.1"/>
    <property type="molecule type" value="Genomic_DNA"/>
</dbReference>
<keyword evidence="4 6" id="KW-1133">Transmembrane helix</keyword>
<evidence type="ECO:0000256" key="4">
    <source>
        <dbReference type="ARBA" id="ARBA00022989"/>
    </source>
</evidence>
<feature type="transmembrane region" description="Helical" evidence="6">
    <location>
        <begin position="390"/>
        <end position="411"/>
    </location>
</feature>
<feature type="domain" description="ABC3 transporter permease C-terminal" evidence="7">
    <location>
        <begin position="350"/>
        <end position="496"/>
    </location>
</feature>
<keyword evidence="5 6" id="KW-0472">Membrane</keyword>
<evidence type="ECO:0000256" key="3">
    <source>
        <dbReference type="ARBA" id="ARBA00022692"/>
    </source>
</evidence>
<protein>
    <recommendedName>
        <fullName evidence="7">ABC3 transporter permease C-terminal domain-containing protein</fullName>
    </recommendedName>
</protein>
<dbReference type="InterPro" id="IPR050250">
    <property type="entry name" value="Macrolide_Exporter_MacB"/>
</dbReference>
<feature type="transmembrane region" description="Helical" evidence="6">
    <location>
        <begin position="469"/>
        <end position="492"/>
    </location>
</feature>
<accession>A0ABZ2SIX8</accession>
<evidence type="ECO:0000313" key="8">
    <source>
        <dbReference type="EMBL" id="WYJ75430.1"/>
    </source>
</evidence>
<comment type="subcellular location">
    <subcellularLocation>
        <location evidence="1">Cell membrane</location>
        <topology evidence="1">Multi-pass membrane protein</topology>
    </subcellularLocation>
</comment>
<dbReference type="Pfam" id="PF02687">
    <property type="entry name" value="FtsX"/>
    <property type="match status" value="1"/>
</dbReference>
<dbReference type="InterPro" id="IPR003838">
    <property type="entry name" value="ABC3_permease_C"/>
</dbReference>
<evidence type="ECO:0000256" key="6">
    <source>
        <dbReference type="SAM" id="Phobius"/>
    </source>
</evidence>
<name>A0ABZ2SIX8_9ENTE</name>
<gene>
    <name evidence="8" type="ORF">DOK78_000005</name>
</gene>
<evidence type="ECO:0000256" key="5">
    <source>
        <dbReference type="ARBA" id="ARBA00023136"/>
    </source>
</evidence>
<dbReference type="RefSeq" id="WP_207871616.1">
    <property type="nucleotide sequence ID" value="NZ_CP147251.1"/>
</dbReference>
<keyword evidence="2" id="KW-1003">Cell membrane</keyword>
<dbReference type="Proteomes" id="UP000664701">
    <property type="component" value="Chromosome"/>
</dbReference>
<reference evidence="8 9" key="1">
    <citation type="submission" date="2024-03" db="EMBL/GenBank/DDBJ databases">
        <title>The Genome Sequence of Enterococcus sp. DIV2402.</title>
        <authorList>
            <consortium name="The Broad Institute Genomics Platform"/>
            <consortium name="The Broad Institute Microbial Omics Core"/>
            <consortium name="The Broad Institute Genomic Center for Infectious Diseases"/>
            <person name="Earl A."/>
            <person name="Manson A."/>
            <person name="Gilmore M."/>
            <person name="Schwartman J."/>
            <person name="Shea T."/>
            <person name="Abouelleil A."/>
            <person name="Cao P."/>
            <person name="Chapman S."/>
            <person name="Cusick C."/>
            <person name="Young S."/>
            <person name="Neafsey D."/>
            <person name="Nusbaum C."/>
            <person name="Birren B."/>
        </authorList>
    </citation>
    <scope>NUCLEOTIDE SEQUENCE [LARGE SCALE GENOMIC DNA]</scope>
    <source>
        <strain evidence="8 9">DIV2402</strain>
    </source>
</reference>